<dbReference type="Proteomes" id="UP000243498">
    <property type="component" value="Unassembled WGS sequence"/>
</dbReference>
<feature type="compositionally biased region" description="Low complexity" evidence="1">
    <location>
        <begin position="84"/>
        <end position="115"/>
    </location>
</feature>
<dbReference type="STRING" id="1081105.A0A162K0B2"/>
<reference evidence="2 3" key="1">
    <citation type="journal article" date="2016" name="Genome Biol. Evol.">
        <title>Divergent and convergent evolution of fungal pathogenicity.</title>
        <authorList>
            <person name="Shang Y."/>
            <person name="Xiao G."/>
            <person name="Zheng P."/>
            <person name="Cen K."/>
            <person name="Zhan S."/>
            <person name="Wang C."/>
        </authorList>
    </citation>
    <scope>NUCLEOTIDE SEQUENCE [LARGE SCALE GENOMIC DNA]</scope>
    <source>
        <strain evidence="2 3">RCEF 4871</strain>
    </source>
</reference>
<feature type="region of interest" description="Disordered" evidence="1">
    <location>
        <begin position="83"/>
        <end position="125"/>
    </location>
</feature>
<keyword evidence="3" id="KW-1185">Reference proteome</keyword>
<evidence type="ECO:0000256" key="1">
    <source>
        <dbReference type="SAM" id="MobiDB-lite"/>
    </source>
</evidence>
<name>A0A162K0B2_METRR</name>
<sequence length="125" mass="12594">MPGIPFIEKVKNGLKRFIKGKSDSKSEAAKPADDTKSPAGPAVPVIPATTTSITAGATETKPDVSAPAPEVLLATEDRKVEVMTEAAPPEPAAAAPTTEATNTEEAVSAPAAESASNDEPATTVA</sequence>
<gene>
    <name evidence="2" type="ORF">NOR_00191</name>
</gene>
<protein>
    <submittedName>
        <fullName evidence="2">Uncharacterized protein</fullName>
    </submittedName>
</protein>
<accession>A0A162K0B2</accession>
<dbReference type="EMBL" id="AZHC01000001">
    <property type="protein sequence ID" value="OAA51598.1"/>
    <property type="molecule type" value="Genomic_DNA"/>
</dbReference>
<evidence type="ECO:0000313" key="2">
    <source>
        <dbReference type="EMBL" id="OAA51598.1"/>
    </source>
</evidence>
<feature type="region of interest" description="Disordered" evidence="1">
    <location>
        <begin position="18"/>
        <end position="69"/>
    </location>
</feature>
<evidence type="ECO:0000313" key="3">
    <source>
        <dbReference type="Proteomes" id="UP000243498"/>
    </source>
</evidence>
<feature type="compositionally biased region" description="Basic and acidic residues" evidence="1">
    <location>
        <begin position="20"/>
        <end position="36"/>
    </location>
</feature>
<feature type="compositionally biased region" description="Low complexity" evidence="1">
    <location>
        <begin position="48"/>
        <end position="59"/>
    </location>
</feature>
<proteinExistence type="predicted"/>
<comment type="caution">
    <text evidence="2">The sequence shown here is derived from an EMBL/GenBank/DDBJ whole genome shotgun (WGS) entry which is preliminary data.</text>
</comment>
<organism evidence="2 3">
    <name type="scientific">Metarhizium rileyi (strain RCEF 4871)</name>
    <name type="common">Nomuraea rileyi</name>
    <dbReference type="NCBI Taxonomy" id="1649241"/>
    <lineage>
        <taxon>Eukaryota</taxon>
        <taxon>Fungi</taxon>
        <taxon>Dikarya</taxon>
        <taxon>Ascomycota</taxon>
        <taxon>Pezizomycotina</taxon>
        <taxon>Sordariomycetes</taxon>
        <taxon>Hypocreomycetidae</taxon>
        <taxon>Hypocreales</taxon>
        <taxon>Clavicipitaceae</taxon>
        <taxon>Metarhizium</taxon>
    </lineage>
</organism>
<dbReference type="AlphaFoldDB" id="A0A162K0B2"/>
<dbReference type="OrthoDB" id="4941553at2759"/>